<sequence length="55" mass="6458">MIFLSLEFTNQRPFKEVFMHGLIRDKDGRKMSKSLNNGIDPIEVVEKYGSDALRW</sequence>
<evidence type="ECO:0000313" key="10">
    <source>
        <dbReference type="Proteomes" id="UP000259328"/>
    </source>
</evidence>
<dbReference type="PANTHER" id="PTHR11946">
    <property type="entry name" value="VALYL-TRNA SYNTHETASES"/>
    <property type="match status" value="1"/>
</dbReference>
<dbReference type="GO" id="GO:0006438">
    <property type="term" value="P:valyl-tRNA aminoacylation"/>
    <property type="evidence" value="ECO:0007669"/>
    <property type="project" value="InterPro"/>
</dbReference>
<dbReference type="Gene3D" id="3.40.50.620">
    <property type="entry name" value="HUPs"/>
    <property type="match status" value="1"/>
</dbReference>
<dbReference type="GO" id="GO:0005829">
    <property type="term" value="C:cytosol"/>
    <property type="evidence" value="ECO:0007669"/>
    <property type="project" value="TreeGrafter"/>
</dbReference>
<dbReference type="EC" id="6.1.1.9" evidence="1"/>
<feature type="domain" description="Aminoacyl-tRNA synthetase class Ia" evidence="8">
    <location>
        <begin position="1"/>
        <end position="55"/>
    </location>
</feature>
<evidence type="ECO:0000256" key="7">
    <source>
        <dbReference type="ARBA" id="ARBA00029936"/>
    </source>
</evidence>
<keyword evidence="6" id="KW-0030">Aminoacyl-tRNA synthetase</keyword>
<dbReference type="Proteomes" id="UP000259328">
    <property type="component" value="Chromosome"/>
</dbReference>
<dbReference type="AlphaFoldDB" id="A0A3B0PHN0"/>
<evidence type="ECO:0000256" key="5">
    <source>
        <dbReference type="ARBA" id="ARBA00022917"/>
    </source>
</evidence>
<evidence type="ECO:0000256" key="6">
    <source>
        <dbReference type="ARBA" id="ARBA00023146"/>
    </source>
</evidence>
<keyword evidence="5" id="KW-0648">Protein biosynthesis</keyword>
<name>A0A3B0PHN0_MYCSY</name>
<dbReference type="GO" id="GO:0005524">
    <property type="term" value="F:ATP binding"/>
    <property type="evidence" value="ECO:0007669"/>
    <property type="project" value="UniProtKB-KW"/>
</dbReference>
<dbReference type="SUPFAM" id="SSF52374">
    <property type="entry name" value="Nucleotidylyl transferase"/>
    <property type="match status" value="1"/>
</dbReference>
<dbReference type="Pfam" id="PF00133">
    <property type="entry name" value="tRNA-synt_1"/>
    <property type="match status" value="1"/>
</dbReference>
<reference evidence="10" key="1">
    <citation type="submission" date="2018-06" db="EMBL/GenBank/DDBJ databases">
        <authorList>
            <consortium name="Pathogen Informatics"/>
        </authorList>
    </citation>
    <scope>NUCLEOTIDE SEQUENCE [LARGE SCALE GENOMIC DNA]</scope>
    <source>
        <strain evidence="10">NCTC10124</strain>
    </source>
</reference>
<evidence type="ECO:0000256" key="2">
    <source>
        <dbReference type="ARBA" id="ARBA00022598"/>
    </source>
</evidence>
<dbReference type="InterPro" id="IPR002303">
    <property type="entry name" value="Valyl-tRNA_ligase"/>
</dbReference>
<dbReference type="EMBL" id="LS991953">
    <property type="protein sequence ID" value="SYV92954.1"/>
    <property type="molecule type" value="Genomic_DNA"/>
</dbReference>
<evidence type="ECO:0000256" key="4">
    <source>
        <dbReference type="ARBA" id="ARBA00022840"/>
    </source>
</evidence>
<dbReference type="GO" id="GO:0004832">
    <property type="term" value="F:valine-tRNA ligase activity"/>
    <property type="evidence" value="ECO:0007669"/>
    <property type="project" value="UniProtKB-EC"/>
</dbReference>
<accession>A0A3B0PHN0</accession>
<feature type="non-terminal residue" evidence="9">
    <location>
        <position position="55"/>
    </location>
</feature>
<dbReference type="PANTHER" id="PTHR11946:SF93">
    <property type="entry name" value="VALINE--TRNA LIGASE, CHLOROPLASTIC_MITOCHONDRIAL 2"/>
    <property type="match status" value="1"/>
</dbReference>
<organism evidence="9 10">
    <name type="scientific">Mycoplasmopsis synoviae</name>
    <name type="common">Mycoplasma synoviae</name>
    <dbReference type="NCBI Taxonomy" id="2109"/>
    <lineage>
        <taxon>Bacteria</taxon>
        <taxon>Bacillati</taxon>
        <taxon>Mycoplasmatota</taxon>
        <taxon>Mycoplasmoidales</taxon>
        <taxon>Metamycoplasmataceae</taxon>
        <taxon>Mycoplasmopsis</taxon>
    </lineage>
</organism>
<protein>
    <recommendedName>
        <fullName evidence="1">valine--tRNA ligase</fullName>
        <ecNumber evidence="1">6.1.1.9</ecNumber>
    </recommendedName>
    <alternativeName>
        <fullName evidence="7">Valyl-tRNA synthetase</fullName>
    </alternativeName>
</protein>
<keyword evidence="2 9" id="KW-0436">Ligase</keyword>
<evidence type="ECO:0000313" key="9">
    <source>
        <dbReference type="EMBL" id="SYV92954.1"/>
    </source>
</evidence>
<dbReference type="InterPro" id="IPR014729">
    <property type="entry name" value="Rossmann-like_a/b/a_fold"/>
</dbReference>
<dbReference type="InterPro" id="IPR002300">
    <property type="entry name" value="aa-tRNA-synth_Ia"/>
</dbReference>
<keyword evidence="3" id="KW-0547">Nucleotide-binding</keyword>
<proteinExistence type="predicted"/>
<keyword evidence="4" id="KW-0067">ATP-binding</keyword>
<evidence type="ECO:0000259" key="8">
    <source>
        <dbReference type="Pfam" id="PF00133"/>
    </source>
</evidence>
<gene>
    <name evidence="9" type="primary">valS_3</name>
    <name evidence="9" type="ORF">NCTC10124_00682</name>
</gene>
<evidence type="ECO:0000256" key="3">
    <source>
        <dbReference type="ARBA" id="ARBA00022741"/>
    </source>
</evidence>
<evidence type="ECO:0000256" key="1">
    <source>
        <dbReference type="ARBA" id="ARBA00013169"/>
    </source>
</evidence>